<gene>
    <name evidence="2" type="ORF">Q765_11295</name>
</gene>
<feature type="transmembrane region" description="Helical" evidence="1">
    <location>
        <begin position="57"/>
        <end position="82"/>
    </location>
</feature>
<keyword evidence="1" id="KW-0812">Transmembrane</keyword>
<dbReference type="Proteomes" id="UP000030152">
    <property type="component" value="Unassembled WGS sequence"/>
</dbReference>
<accession>A0A0A2M4B3</accession>
<dbReference type="AlphaFoldDB" id="A0A0A2M4B3"/>
<comment type="caution">
    <text evidence="2">The sequence shown here is derived from an EMBL/GenBank/DDBJ whole genome shotgun (WGS) entry which is preliminary data.</text>
</comment>
<evidence type="ECO:0000313" key="2">
    <source>
        <dbReference type="EMBL" id="KGO86456.1"/>
    </source>
</evidence>
<evidence type="ECO:0000256" key="1">
    <source>
        <dbReference type="SAM" id="Phobius"/>
    </source>
</evidence>
<dbReference type="RefSeq" id="WP_020213806.1">
    <property type="nucleotide sequence ID" value="NZ_JRLX01000010.1"/>
</dbReference>
<dbReference type="STRING" id="1121895.GCA_000378485_02638"/>
<reference evidence="2 3" key="1">
    <citation type="submission" date="2013-09" db="EMBL/GenBank/DDBJ databases">
        <authorList>
            <person name="Zeng Z."/>
            <person name="Chen C."/>
        </authorList>
    </citation>
    <scope>NUCLEOTIDE SEQUENCE [LARGE SCALE GENOMIC DNA]</scope>
    <source>
        <strain evidence="2 3">WB 3.3-2</strain>
    </source>
</reference>
<keyword evidence="3" id="KW-1185">Reference proteome</keyword>
<keyword evidence="1" id="KW-1133">Transmembrane helix</keyword>
<sequence>MKKLLDEYSVKPTQLFKRIFVVYYFAYIPFLILQIILNVTEIIPVNYNDSKIYGIKAVVIMILFSPLVVFLFAVMTWINFNIGCFIMKIFRRLFYA</sequence>
<dbReference type="eggNOG" id="ENOG5033GCM">
    <property type="taxonomic scope" value="Bacteria"/>
</dbReference>
<feature type="transmembrane region" description="Helical" evidence="1">
    <location>
        <begin position="20"/>
        <end position="37"/>
    </location>
</feature>
<dbReference type="OrthoDB" id="1361580at2"/>
<protein>
    <submittedName>
        <fullName evidence="2">Uncharacterized protein</fullName>
    </submittedName>
</protein>
<keyword evidence="1" id="KW-0472">Membrane</keyword>
<name>A0A0A2M4B3_9FLAO</name>
<evidence type="ECO:0000313" key="3">
    <source>
        <dbReference type="Proteomes" id="UP000030152"/>
    </source>
</evidence>
<organism evidence="2 3">
    <name type="scientific">Flavobacterium rivuli WB 3.3-2 = DSM 21788</name>
    <dbReference type="NCBI Taxonomy" id="1121895"/>
    <lineage>
        <taxon>Bacteria</taxon>
        <taxon>Pseudomonadati</taxon>
        <taxon>Bacteroidota</taxon>
        <taxon>Flavobacteriia</taxon>
        <taxon>Flavobacteriales</taxon>
        <taxon>Flavobacteriaceae</taxon>
        <taxon>Flavobacterium</taxon>
    </lineage>
</organism>
<proteinExistence type="predicted"/>
<dbReference type="EMBL" id="JRLX01000010">
    <property type="protein sequence ID" value="KGO86456.1"/>
    <property type="molecule type" value="Genomic_DNA"/>
</dbReference>